<reference evidence="5" key="2">
    <citation type="submission" date="2020-09" db="EMBL/GenBank/DDBJ databases">
        <authorList>
            <person name="Sun Q."/>
            <person name="Zhou Y."/>
        </authorList>
    </citation>
    <scope>NUCLEOTIDE SEQUENCE</scope>
    <source>
        <strain evidence="5">CGMCC 1.12160</strain>
    </source>
</reference>
<feature type="compositionally biased region" description="Low complexity" evidence="2">
    <location>
        <begin position="359"/>
        <end position="385"/>
    </location>
</feature>
<dbReference type="Pfam" id="PF01551">
    <property type="entry name" value="Peptidase_M23"/>
    <property type="match status" value="1"/>
</dbReference>
<feature type="compositionally biased region" description="Basic and acidic residues" evidence="2">
    <location>
        <begin position="305"/>
        <end position="358"/>
    </location>
</feature>
<feature type="compositionally biased region" description="Basic and acidic residues" evidence="2">
    <location>
        <begin position="45"/>
        <end position="60"/>
    </location>
</feature>
<evidence type="ECO:0000313" key="6">
    <source>
        <dbReference type="Proteomes" id="UP000605670"/>
    </source>
</evidence>
<feature type="region of interest" description="Disordered" evidence="2">
    <location>
        <begin position="305"/>
        <end position="422"/>
    </location>
</feature>
<dbReference type="PANTHER" id="PTHR21666:SF289">
    <property type="entry name" value="L-ALA--D-GLU ENDOPEPTIDASE"/>
    <property type="match status" value="1"/>
</dbReference>
<evidence type="ECO:0000259" key="4">
    <source>
        <dbReference type="Pfam" id="PF01551"/>
    </source>
</evidence>
<protein>
    <recommendedName>
        <fullName evidence="4">M23ase beta-sheet core domain-containing protein</fullName>
    </recommendedName>
</protein>
<keyword evidence="1 3" id="KW-0732">Signal</keyword>
<dbReference type="Gene3D" id="2.70.70.10">
    <property type="entry name" value="Glucose Permease (Domain IIA)"/>
    <property type="match status" value="1"/>
</dbReference>
<reference evidence="5" key="1">
    <citation type="journal article" date="2014" name="Int. J. Syst. Evol. Microbiol.">
        <title>Complete genome sequence of Corynebacterium casei LMG S-19264T (=DSM 44701T), isolated from a smear-ripened cheese.</title>
        <authorList>
            <consortium name="US DOE Joint Genome Institute (JGI-PGF)"/>
            <person name="Walter F."/>
            <person name="Albersmeier A."/>
            <person name="Kalinowski J."/>
            <person name="Ruckert C."/>
        </authorList>
    </citation>
    <scope>NUCLEOTIDE SEQUENCE</scope>
    <source>
        <strain evidence="5">CGMCC 1.12160</strain>
    </source>
</reference>
<evidence type="ECO:0000256" key="3">
    <source>
        <dbReference type="SAM" id="SignalP"/>
    </source>
</evidence>
<dbReference type="AlphaFoldDB" id="A0A917BNG9"/>
<dbReference type="SUPFAM" id="SSF51261">
    <property type="entry name" value="Duplicated hybrid motif"/>
    <property type="match status" value="1"/>
</dbReference>
<keyword evidence="6" id="KW-1185">Reference proteome</keyword>
<evidence type="ECO:0000313" key="5">
    <source>
        <dbReference type="EMBL" id="GGF50795.1"/>
    </source>
</evidence>
<gene>
    <name evidence="5" type="ORF">GCM10011366_18300</name>
</gene>
<name>A0A917BNG9_9MICO</name>
<proteinExistence type="predicted"/>
<comment type="caution">
    <text evidence="5">The sequence shown here is derived from an EMBL/GenBank/DDBJ whole genome shotgun (WGS) entry which is preliminary data.</text>
</comment>
<feature type="chain" id="PRO_5037294991" description="M23ase beta-sheet core domain-containing protein" evidence="3">
    <location>
        <begin position="30"/>
        <end position="547"/>
    </location>
</feature>
<dbReference type="InterPro" id="IPR016047">
    <property type="entry name" value="M23ase_b-sheet_dom"/>
</dbReference>
<evidence type="ECO:0000256" key="2">
    <source>
        <dbReference type="SAM" id="MobiDB-lite"/>
    </source>
</evidence>
<dbReference type="CDD" id="cd12797">
    <property type="entry name" value="M23_peptidase"/>
    <property type="match status" value="1"/>
</dbReference>
<dbReference type="RefSeq" id="WP_188430040.1">
    <property type="nucleotide sequence ID" value="NZ_BAABKH010000001.1"/>
</dbReference>
<dbReference type="Proteomes" id="UP000605670">
    <property type="component" value="Unassembled WGS sequence"/>
</dbReference>
<dbReference type="Gene3D" id="6.10.250.3150">
    <property type="match status" value="1"/>
</dbReference>
<feature type="region of interest" description="Disordered" evidence="2">
    <location>
        <begin position="528"/>
        <end position="547"/>
    </location>
</feature>
<feature type="signal peptide" evidence="3">
    <location>
        <begin position="1"/>
        <end position="29"/>
    </location>
</feature>
<dbReference type="GO" id="GO:0004222">
    <property type="term" value="F:metalloendopeptidase activity"/>
    <property type="evidence" value="ECO:0007669"/>
    <property type="project" value="TreeGrafter"/>
</dbReference>
<dbReference type="InterPro" id="IPR050570">
    <property type="entry name" value="Cell_wall_metabolism_enzyme"/>
</dbReference>
<feature type="region of interest" description="Disordered" evidence="2">
    <location>
        <begin position="45"/>
        <end position="66"/>
    </location>
</feature>
<accession>A0A917BNG9</accession>
<organism evidence="5 6">
    <name type="scientific">Ornithinimicrobium tianjinense</name>
    <dbReference type="NCBI Taxonomy" id="1195761"/>
    <lineage>
        <taxon>Bacteria</taxon>
        <taxon>Bacillati</taxon>
        <taxon>Actinomycetota</taxon>
        <taxon>Actinomycetes</taxon>
        <taxon>Micrococcales</taxon>
        <taxon>Ornithinimicrobiaceae</taxon>
        <taxon>Ornithinimicrobium</taxon>
    </lineage>
</organism>
<sequence>MTDRPRTRTVRAVVALALAGVLVGGPALADDLDGIRDRLRDVEEQQERVGKDRATSKENAAELDEELEHTSKELKAAEARLSETTAKVAEARIVLSEAEADLADAEAEARRIESELAVARADEASIEEALADNEAEQEQSRETIGAIARDSYKQGGLGSLATTLELLSGEADAVDRMAMARTVLRVQDQQIRALATQEAQAVAEQDRLTGVRQDIAYLLAQAEANVVAMEQARAAAEEAKTSLEALEAEQAADKAELEKEKAKVAKELAAEQKRTEDLNDELRALARSKHGIKAEEKAELARIAKEEARRKAEEAARRKAAEEAAQRKAAEEAARQRAAQREAERQRQLAADAQRRQDAAAAAEAQRRAAAAQAEADRAAQASRDAAAREAAQREAARQAAAREAERQRQAAQNSSSGYLSYPVNAPTTSEFGMRLHPVLGIWLLHSGLDFGAPCGTPIYAAADGVVYGTLYDDSRGNYVVLDHGVQRGVNLTTAYLHLQSFAVSGGQSVSRGQVIGYEGTTGSSTGCHLHFETRENGTPVNPRGWL</sequence>
<evidence type="ECO:0000256" key="1">
    <source>
        <dbReference type="ARBA" id="ARBA00022729"/>
    </source>
</evidence>
<dbReference type="InterPro" id="IPR011055">
    <property type="entry name" value="Dup_hybrid_motif"/>
</dbReference>
<feature type="compositionally biased region" description="Basic and acidic residues" evidence="2">
    <location>
        <begin position="386"/>
        <end position="409"/>
    </location>
</feature>
<feature type="domain" description="M23ase beta-sheet core" evidence="4">
    <location>
        <begin position="446"/>
        <end position="543"/>
    </location>
</feature>
<dbReference type="PANTHER" id="PTHR21666">
    <property type="entry name" value="PEPTIDASE-RELATED"/>
    <property type="match status" value="1"/>
</dbReference>
<dbReference type="EMBL" id="BMEM01000002">
    <property type="protein sequence ID" value="GGF50795.1"/>
    <property type="molecule type" value="Genomic_DNA"/>
</dbReference>